<dbReference type="AlphaFoldDB" id="X1E1H0"/>
<name>X1E1H0_9ZZZZ</name>
<feature type="transmembrane region" description="Helical" evidence="1">
    <location>
        <begin position="14"/>
        <end position="31"/>
    </location>
</feature>
<evidence type="ECO:0000313" key="2">
    <source>
        <dbReference type="EMBL" id="GAH11004.1"/>
    </source>
</evidence>
<comment type="caution">
    <text evidence="2">The sequence shown here is derived from an EMBL/GenBank/DDBJ whole genome shotgun (WGS) entry which is preliminary data.</text>
</comment>
<organism evidence="2">
    <name type="scientific">marine sediment metagenome</name>
    <dbReference type="NCBI Taxonomy" id="412755"/>
    <lineage>
        <taxon>unclassified sequences</taxon>
        <taxon>metagenomes</taxon>
        <taxon>ecological metagenomes</taxon>
    </lineage>
</organism>
<keyword evidence="1" id="KW-0812">Transmembrane</keyword>
<keyword evidence="1" id="KW-1133">Transmembrane helix</keyword>
<dbReference type="EMBL" id="BART01031132">
    <property type="protein sequence ID" value="GAH11004.1"/>
    <property type="molecule type" value="Genomic_DNA"/>
</dbReference>
<reference evidence="2" key="1">
    <citation type="journal article" date="2014" name="Front. Microbiol.">
        <title>High frequency of phylogenetically diverse reductive dehalogenase-homologous genes in deep subseafloor sedimentary metagenomes.</title>
        <authorList>
            <person name="Kawai M."/>
            <person name="Futagami T."/>
            <person name="Toyoda A."/>
            <person name="Takaki Y."/>
            <person name="Nishi S."/>
            <person name="Hori S."/>
            <person name="Arai W."/>
            <person name="Tsubouchi T."/>
            <person name="Morono Y."/>
            <person name="Uchiyama I."/>
            <person name="Ito T."/>
            <person name="Fujiyama A."/>
            <person name="Inagaki F."/>
            <person name="Takami H."/>
        </authorList>
    </citation>
    <scope>NUCLEOTIDE SEQUENCE</scope>
    <source>
        <strain evidence="2">Expedition CK06-06</strain>
    </source>
</reference>
<feature type="transmembrane region" description="Helical" evidence="1">
    <location>
        <begin position="37"/>
        <end position="55"/>
    </location>
</feature>
<accession>X1E1H0</accession>
<proteinExistence type="predicted"/>
<protein>
    <submittedName>
        <fullName evidence="2">Uncharacterized protein</fullName>
    </submittedName>
</protein>
<evidence type="ECO:0000256" key="1">
    <source>
        <dbReference type="SAM" id="Phobius"/>
    </source>
</evidence>
<keyword evidence="1" id="KW-0472">Membrane</keyword>
<gene>
    <name evidence="2" type="ORF">S01H4_54140</name>
</gene>
<sequence length="64" mass="6983">MLFLITMFMEDKKVLLISIAIGWVIVISLGLMNGKLIGSASAGIWLLVTIGIFMWKLKKEDGGG</sequence>